<evidence type="ECO:0000313" key="2">
    <source>
        <dbReference type="EMBL" id="RFZ95602.1"/>
    </source>
</evidence>
<evidence type="ECO:0000313" key="3">
    <source>
        <dbReference type="Proteomes" id="UP000264217"/>
    </source>
</evidence>
<reference evidence="2 3" key="1">
    <citation type="submission" date="2018-08" db="EMBL/GenBank/DDBJ databases">
        <title>Mucilaginibacter sp. MYSH2.</title>
        <authorList>
            <person name="Seo T."/>
        </authorList>
    </citation>
    <scope>NUCLEOTIDE SEQUENCE [LARGE SCALE GENOMIC DNA]</scope>
    <source>
        <strain evidence="2 3">MYSH2</strain>
    </source>
</reference>
<dbReference type="CDD" id="cd00761">
    <property type="entry name" value="Glyco_tranf_GTA_type"/>
    <property type="match status" value="1"/>
</dbReference>
<feature type="domain" description="Glycosyltransferase 2-like" evidence="1">
    <location>
        <begin position="7"/>
        <end position="128"/>
    </location>
</feature>
<dbReference type="EMBL" id="QWDC01000001">
    <property type="protein sequence ID" value="RFZ95602.1"/>
    <property type="molecule type" value="Genomic_DNA"/>
</dbReference>
<organism evidence="2 3">
    <name type="scientific">Mucilaginibacter conchicola</name>
    <dbReference type="NCBI Taxonomy" id="2303333"/>
    <lineage>
        <taxon>Bacteria</taxon>
        <taxon>Pseudomonadati</taxon>
        <taxon>Bacteroidota</taxon>
        <taxon>Sphingobacteriia</taxon>
        <taxon>Sphingobacteriales</taxon>
        <taxon>Sphingobacteriaceae</taxon>
        <taxon>Mucilaginibacter</taxon>
    </lineage>
</organism>
<dbReference type="SUPFAM" id="SSF53448">
    <property type="entry name" value="Nucleotide-diphospho-sugar transferases"/>
    <property type="match status" value="1"/>
</dbReference>
<evidence type="ECO:0000259" key="1">
    <source>
        <dbReference type="Pfam" id="PF00535"/>
    </source>
</evidence>
<proteinExistence type="predicted"/>
<dbReference type="Proteomes" id="UP000264217">
    <property type="component" value="Unassembled WGS sequence"/>
</dbReference>
<dbReference type="GO" id="GO:0016758">
    <property type="term" value="F:hexosyltransferase activity"/>
    <property type="evidence" value="ECO:0007669"/>
    <property type="project" value="UniProtKB-ARBA"/>
</dbReference>
<sequence length="330" mass="36930">MNYPLVSIIIPVYNAEKHLAQCIESAMAQTWPNKELIIVNDGSTDDSFKIATSYSCSWIKVFDRPNKGASAARNEGMRNAQGEYIQFLDADDLISADKIEKQVTALLGDSNKLAVCSTVHFFDDDDPALSSASAYEDRFLIDAPPEHFLINLWGGYSDSGSMVQPNAWLIPRGIANKAGWWDEQLSLDDDGEYFCRVVLASEGIKKTEGYNYYRKYRNQNSLSAFKSHKGMNSLLLSVISKKSNLLKRSQAKEARFAIYKLLMDIMVSSYRRYPDIYARALKELPAHSPSGYKPSIGGPLASLVARIAGWKTARTLQLALKGLKNVKFKR</sequence>
<dbReference type="InterPro" id="IPR001173">
    <property type="entry name" value="Glyco_trans_2-like"/>
</dbReference>
<dbReference type="PANTHER" id="PTHR22916">
    <property type="entry name" value="GLYCOSYLTRANSFERASE"/>
    <property type="match status" value="1"/>
</dbReference>
<dbReference type="Gene3D" id="3.90.550.10">
    <property type="entry name" value="Spore Coat Polysaccharide Biosynthesis Protein SpsA, Chain A"/>
    <property type="match status" value="1"/>
</dbReference>
<accession>A0A372P002</accession>
<dbReference type="InterPro" id="IPR029044">
    <property type="entry name" value="Nucleotide-diphossugar_trans"/>
</dbReference>
<dbReference type="Pfam" id="PF00535">
    <property type="entry name" value="Glycos_transf_2"/>
    <property type="match status" value="1"/>
</dbReference>
<keyword evidence="3" id="KW-1185">Reference proteome</keyword>
<name>A0A372P002_9SPHI</name>
<comment type="caution">
    <text evidence="2">The sequence shown here is derived from an EMBL/GenBank/DDBJ whole genome shotgun (WGS) entry which is preliminary data.</text>
</comment>
<dbReference type="PANTHER" id="PTHR22916:SF3">
    <property type="entry name" value="UDP-GLCNAC:BETAGAL BETA-1,3-N-ACETYLGLUCOSAMINYLTRANSFERASE-LIKE PROTEIN 1"/>
    <property type="match status" value="1"/>
</dbReference>
<keyword evidence="2" id="KW-0808">Transferase</keyword>
<gene>
    <name evidence="2" type="ORF">D0C36_08820</name>
</gene>
<protein>
    <submittedName>
        <fullName evidence="2">Glycosyltransferase family 2 protein</fullName>
    </submittedName>
</protein>
<dbReference type="AlphaFoldDB" id="A0A372P002"/>